<dbReference type="Proteomes" id="UP000729402">
    <property type="component" value="Unassembled WGS sequence"/>
</dbReference>
<organism evidence="2 3">
    <name type="scientific">Zizania palustris</name>
    <name type="common">Northern wild rice</name>
    <dbReference type="NCBI Taxonomy" id="103762"/>
    <lineage>
        <taxon>Eukaryota</taxon>
        <taxon>Viridiplantae</taxon>
        <taxon>Streptophyta</taxon>
        <taxon>Embryophyta</taxon>
        <taxon>Tracheophyta</taxon>
        <taxon>Spermatophyta</taxon>
        <taxon>Magnoliopsida</taxon>
        <taxon>Liliopsida</taxon>
        <taxon>Poales</taxon>
        <taxon>Poaceae</taxon>
        <taxon>BOP clade</taxon>
        <taxon>Oryzoideae</taxon>
        <taxon>Oryzeae</taxon>
        <taxon>Zizaniinae</taxon>
        <taxon>Zizania</taxon>
    </lineage>
</organism>
<reference evidence="2" key="2">
    <citation type="submission" date="2021-02" db="EMBL/GenBank/DDBJ databases">
        <authorList>
            <person name="Kimball J.A."/>
            <person name="Haas M.W."/>
            <person name="Macchietto M."/>
            <person name="Kono T."/>
            <person name="Duquette J."/>
            <person name="Shao M."/>
        </authorList>
    </citation>
    <scope>NUCLEOTIDE SEQUENCE</scope>
    <source>
        <tissue evidence="2">Fresh leaf tissue</tissue>
    </source>
</reference>
<dbReference type="EMBL" id="JAAALK010000285">
    <property type="protein sequence ID" value="KAG8066220.1"/>
    <property type="molecule type" value="Genomic_DNA"/>
</dbReference>
<feature type="compositionally biased region" description="Acidic residues" evidence="1">
    <location>
        <begin position="48"/>
        <end position="69"/>
    </location>
</feature>
<evidence type="ECO:0000313" key="2">
    <source>
        <dbReference type="EMBL" id="KAG8066220.1"/>
    </source>
</evidence>
<comment type="caution">
    <text evidence="2">The sequence shown here is derived from an EMBL/GenBank/DDBJ whole genome shotgun (WGS) entry which is preliminary data.</text>
</comment>
<dbReference type="AlphaFoldDB" id="A0A8J5SSJ9"/>
<evidence type="ECO:0000313" key="3">
    <source>
        <dbReference type="Proteomes" id="UP000729402"/>
    </source>
</evidence>
<proteinExistence type="predicted"/>
<accession>A0A8J5SSJ9</accession>
<evidence type="ECO:0000256" key="1">
    <source>
        <dbReference type="SAM" id="MobiDB-lite"/>
    </source>
</evidence>
<protein>
    <submittedName>
        <fullName evidence="2">Uncharacterized protein</fullName>
    </submittedName>
</protein>
<feature type="region of interest" description="Disordered" evidence="1">
    <location>
        <begin position="1"/>
        <end position="75"/>
    </location>
</feature>
<sequence>MAAESSASGGMRKAPSMEWRWVSTEEDEGEDRGGGAAAVRAVGRGESFESEEDDDDEGEEEEEDDEEEEGAKQKLIRTVPSVNWFDVEGYEVSVAQQLEDNEVRARLRLIALVFGCVSLGARDLENDVSDLRCA</sequence>
<reference evidence="2" key="1">
    <citation type="journal article" date="2021" name="bioRxiv">
        <title>Whole Genome Assembly and Annotation of Northern Wild Rice, Zizania palustris L., Supports a Whole Genome Duplication in the Zizania Genus.</title>
        <authorList>
            <person name="Haas M."/>
            <person name="Kono T."/>
            <person name="Macchietto M."/>
            <person name="Millas R."/>
            <person name="McGilp L."/>
            <person name="Shao M."/>
            <person name="Duquette J."/>
            <person name="Hirsch C.N."/>
            <person name="Kimball J."/>
        </authorList>
    </citation>
    <scope>NUCLEOTIDE SEQUENCE</scope>
    <source>
        <tissue evidence="2">Fresh leaf tissue</tissue>
    </source>
</reference>
<name>A0A8J5SSJ9_ZIZPA</name>
<keyword evidence="3" id="KW-1185">Reference proteome</keyword>
<gene>
    <name evidence="2" type="ORF">GUJ93_ZPchr0004g39989</name>
</gene>